<feature type="transmembrane region" description="Helical" evidence="13">
    <location>
        <begin position="126"/>
        <end position="149"/>
    </location>
</feature>
<keyword evidence="9 13" id="KW-0472">Membrane</keyword>
<keyword evidence="6 13" id="KW-1133">Transmembrane helix</keyword>
<keyword evidence="7" id="KW-0756">Sterol biosynthesis</keyword>
<feature type="transmembrane region" description="Helical" evidence="13">
    <location>
        <begin position="156"/>
        <end position="175"/>
    </location>
</feature>
<keyword evidence="5" id="KW-0752">Steroid biosynthesis</keyword>
<dbReference type="PANTHER" id="PTHR14207">
    <property type="entry name" value="STEROL ISOMERASE"/>
    <property type="match status" value="1"/>
</dbReference>
<dbReference type="InterPro" id="IPR033118">
    <property type="entry name" value="EXPERA"/>
</dbReference>
<feature type="transmembrane region" description="Helical" evidence="13">
    <location>
        <begin position="35"/>
        <end position="57"/>
    </location>
</feature>
<reference evidence="15" key="1">
    <citation type="submission" date="2021-01" db="EMBL/GenBank/DDBJ databases">
        <authorList>
            <person name="Corre E."/>
            <person name="Pelletier E."/>
            <person name="Niang G."/>
            <person name="Scheremetjew M."/>
            <person name="Finn R."/>
            <person name="Kale V."/>
            <person name="Holt S."/>
            <person name="Cochrane G."/>
            <person name="Meng A."/>
            <person name="Brown T."/>
            <person name="Cohen L."/>
        </authorList>
    </citation>
    <scope>NUCLEOTIDE SEQUENCE</scope>
    <source>
        <strain evidence="15">GSBS06</strain>
    </source>
</reference>
<dbReference type="GO" id="GO:0000247">
    <property type="term" value="F:C-8 sterol isomerase activity"/>
    <property type="evidence" value="ECO:0007669"/>
    <property type="project" value="TreeGrafter"/>
</dbReference>
<evidence type="ECO:0000256" key="13">
    <source>
        <dbReference type="SAM" id="Phobius"/>
    </source>
</evidence>
<keyword evidence="12" id="KW-0413">Isomerase</keyword>
<evidence type="ECO:0000313" key="15">
    <source>
        <dbReference type="EMBL" id="CAE0441614.1"/>
    </source>
</evidence>
<evidence type="ECO:0000256" key="9">
    <source>
        <dbReference type="ARBA" id="ARBA00023136"/>
    </source>
</evidence>
<dbReference type="AlphaFoldDB" id="A0A7S3PJQ8"/>
<dbReference type="GO" id="GO:0004769">
    <property type="term" value="F:steroid Delta-isomerase activity"/>
    <property type="evidence" value="ECO:0007669"/>
    <property type="project" value="TreeGrafter"/>
</dbReference>
<evidence type="ECO:0000256" key="12">
    <source>
        <dbReference type="ARBA" id="ARBA00023235"/>
    </source>
</evidence>
<proteinExistence type="inferred from homology"/>
<keyword evidence="4 13" id="KW-0812">Transmembrane</keyword>
<comment type="subcellular location">
    <subcellularLocation>
        <location evidence="1">Membrane</location>
        <topology evidence="1">Multi-pass membrane protein</topology>
    </subcellularLocation>
</comment>
<keyword evidence="11" id="KW-0753">Steroid metabolism</keyword>
<organism evidence="15">
    <name type="scientific">Aplanochytrium stocchinoi</name>
    <dbReference type="NCBI Taxonomy" id="215587"/>
    <lineage>
        <taxon>Eukaryota</taxon>
        <taxon>Sar</taxon>
        <taxon>Stramenopiles</taxon>
        <taxon>Bigyra</taxon>
        <taxon>Labyrinthulomycetes</taxon>
        <taxon>Thraustochytrida</taxon>
        <taxon>Thraustochytriidae</taxon>
        <taxon>Aplanochytrium</taxon>
    </lineage>
</organism>
<dbReference type="EMBL" id="HBIN01015481">
    <property type="protein sequence ID" value="CAE0441614.1"/>
    <property type="molecule type" value="Transcribed_RNA"/>
</dbReference>
<evidence type="ECO:0000256" key="7">
    <source>
        <dbReference type="ARBA" id="ARBA00023011"/>
    </source>
</evidence>
<dbReference type="GO" id="GO:0016126">
    <property type="term" value="P:sterol biosynthetic process"/>
    <property type="evidence" value="ECO:0007669"/>
    <property type="project" value="UniProtKB-KW"/>
</dbReference>
<keyword evidence="10" id="KW-1207">Sterol metabolism</keyword>
<gene>
    <name evidence="15" type="ORF">ASTO00021_LOCUS11745</name>
</gene>
<feature type="transmembrane region" description="Helical" evidence="13">
    <location>
        <begin position="195"/>
        <end position="218"/>
    </location>
</feature>
<evidence type="ECO:0000259" key="14">
    <source>
        <dbReference type="Pfam" id="PF05241"/>
    </source>
</evidence>
<evidence type="ECO:0000256" key="3">
    <source>
        <dbReference type="ARBA" id="ARBA00022516"/>
    </source>
</evidence>
<evidence type="ECO:0000256" key="8">
    <source>
        <dbReference type="ARBA" id="ARBA00023098"/>
    </source>
</evidence>
<evidence type="ECO:0000256" key="1">
    <source>
        <dbReference type="ARBA" id="ARBA00004141"/>
    </source>
</evidence>
<feature type="domain" description="EXPERA" evidence="14">
    <location>
        <begin position="128"/>
        <end position="220"/>
    </location>
</feature>
<accession>A0A7S3PJQ8</accession>
<evidence type="ECO:0000256" key="11">
    <source>
        <dbReference type="ARBA" id="ARBA00023221"/>
    </source>
</evidence>
<keyword evidence="8" id="KW-0443">Lipid metabolism</keyword>
<evidence type="ECO:0000256" key="5">
    <source>
        <dbReference type="ARBA" id="ARBA00022955"/>
    </source>
</evidence>
<feature type="transmembrane region" description="Helical" evidence="13">
    <location>
        <begin position="7"/>
        <end position="29"/>
    </location>
</feature>
<dbReference type="PANTHER" id="PTHR14207:SF0">
    <property type="entry name" value="3-BETA-HYDROXYSTEROID-DELTA(8),DELTA(7)-ISOMERASE"/>
    <property type="match status" value="1"/>
</dbReference>
<dbReference type="GO" id="GO:0005783">
    <property type="term" value="C:endoplasmic reticulum"/>
    <property type="evidence" value="ECO:0007669"/>
    <property type="project" value="TreeGrafter"/>
</dbReference>
<evidence type="ECO:0000256" key="2">
    <source>
        <dbReference type="ARBA" id="ARBA00008337"/>
    </source>
</evidence>
<dbReference type="GO" id="GO:0016020">
    <property type="term" value="C:membrane"/>
    <property type="evidence" value="ECO:0007669"/>
    <property type="project" value="UniProtKB-SubCell"/>
</dbReference>
<sequence length="246" mass="28156">MGKYPSVQTLLGDPTVIFTVLVILTPLLFCRSVGAVVSYLFTPMMVASWVYLGVVLYITHGDGKSIALGERDQRVALWFLMNGVYFNLFLDVVSGQFQMMDEMSRQYLVVEPRYQFGVFDVHGQSVFMTSMCELFFQSPLCIVAYYAYCRNKSYKLVAEFTVCVLHAAGVWWFYFPEAISGFEHLGGWPASVSEALGFNRLLFFWFGFWFCGLLWLYVPYQIGKTAWINICEAVTKSGMLENKKQN</sequence>
<evidence type="ECO:0000256" key="10">
    <source>
        <dbReference type="ARBA" id="ARBA00023166"/>
    </source>
</evidence>
<dbReference type="InterPro" id="IPR007905">
    <property type="entry name" value="EBP"/>
</dbReference>
<comment type="similarity">
    <text evidence="2">Belongs to the EBP family.</text>
</comment>
<evidence type="ECO:0000256" key="4">
    <source>
        <dbReference type="ARBA" id="ARBA00022692"/>
    </source>
</evidence>
<dbReference type="GO" id="GO:0047750">
    <property type="term" value="F:cholestenol delta-isomerase activity"/>
    <property type="evidence" value="ECO:0007669"/>
    <property type="project" value="InterPro"/>
</dbReference>
<feature type="transmembrane region" description="Helical" evidence="13">
    <location>
        <begin position="77"/>
        <end position="97"/>
    </location>
</feature>
<name>A0A7S3PJQ8_9STRA</name>
<keyword evidence="3" id="KW-0444">Lipid biosynthesis</keyword>
<evidence type="ECO:0000256" key="6">
    <source>
        <dbReference type="ARBA" id="ARBA00022989"/>
    </source>
</evidence>
<protein>
    <recommendedName>
        <fullName evidence="14">EXPERA domain-containing protein</fullName>
    </recommendedName>
</protein>
<dbReference type="Pfam" id="PF05241">
    <property type="entry name" value="EBP"/>
    <property type="match status" value="1"/>
</dbReference>